<dbReference type="EMBL" id="VHIQ01000001">
    <property type="protein sequence ID" value="TPV35341.1"/>
    <property type="molecule type" value="Genomic_DNA"/>
</dbReference>
<gene>
    <name evidence="1" type="ORF">FJ651_00005</name>
</gene>
<sequence length="198" mass="23682">MIKGKVLMLKWRDNVVKSDDTRSCSTFEKPTYLVREELKNTDWHTYGLSISDYDYTQRLINELIDDRNKQIEIKGKELEVQKIDSEAISDLNYYAYIDNLFIWNFGIWRLQGIFEGILKQEYFPEKNMLGLKSKLDYTRKVSNKINQEDYNELLEWGKLRNALSHFPPEQYRPSLIKESDFNEYLELLKKVTTELIND</sequence>
<protein>
    <recommendedName>
        <fullName evidence="3">RiboL-PSP-HEPN domain-containing protein</fullName>
    </recommendedName>
</protein>
<dbReference type="Proteomes" id="UP000317332">
    <property type="component" value="Unassembled WGS sequence"/>
</dbReference>
<evidence type="ECO:0000313" key="1">
    <source>
        <dbReference type="EMBL" id="TPV35341.1"/>
    </source>
</evidence>
<name>A0A506PNS0_9FLAO</name>
<reference evidence="1 2" key="1">
    <citation type="submission" date="2019-06" db="EMBL/GenBank/DDBJ databases">
        <title>Flavobacteriaceae Paucihalobacterium erythroidium CWB-1, complete genome.</title>
        <authorList>
            <person name="Wu S."/>
        </authorList>
    </citation>
    <scope>NUCLEOTIDE SEQUENCE [LARGE SCALE GENOMIC DNA]</scope>
    <source>
        <strain evidence="1 2">CWB-1</strain>
    </source>
</reference>
<organism evidence="1 2">
    <name type="scientific">Paucihalobacter ruber</name>
    <dbReference type="NCBI Taxonomy" id="2567861"/>
    <lineage>
        <taxon>Bacteria</taxon>
        <taxon>Pseudomonadati</taxon>
        <taxon>Bacteroidota</taxon>
        <taxon>Flavobacteriia</taxon>
        <taxon>Flavobacteriales</taxon>
        <taxon>Flavobacteriaceae</taxon>
        <taxon>Paucihalobacter</taxon>
    </lineage>
</organism>
<evidence type="ECO:0008006" key="3">
    <source>
        <dbReference type="Google" id="ProtNLM"/>
    </source>
</evidence>
<keyword evidence="2" id="KW-1185">Reference proteome</keyword>
<dbReference type="AlphaFoldDB" id="A0A506PNS0"/>
<proteinExistence type="predicted"/>
<evidence type="ECO:0000313" key="2">
    <source>
        <dbReference type="Proteomes" id="UP000317332"/>
    </source>
</evidence>
<accession>A0A506PNS0</accession>
<dbReference type="OrthoDB" id="1427877at2"/>
<dbReference type="RefSeq" id="WP_140988350.1">
    <property type="nucleotide sequence ID" value="NZ_VHIQ01000001.1"/>
</dbReference>
<comment type="caution">
    <text evidence="1">The sequence shown here is derived from an EMBL/GenBank/DDBJ whole genome shotgun (WGS) entry which is preliminary data.</text>
</comment>